<name>A0A6C0B575_9ZZZZ</name>
<dbReference type="Pfam" id="PF08795">
    <property type="entry name" value="DUF1796"/>
    <property type="match status" value="1"/>
</dbReference>
<dbReference type="AlphaFoldDB" id="A0A6C0B575"/>
<dbReference type="EMBL" id="MN739059">
    <property type="protein sequence ID" value="QHS86623.1"/>
    <property type="molecule type" value="Genomic_DNA"/>
</dbReference>
<protein>
    <submittedName>
        <fullName evidence="1">Uncharacterized protein</fullName>
    </submittedName>
</protein>
<dbReference type="InterPro" id="IPR014903">
    <property type="entry name" value="DUF1796"/>
</dbReference>
<proteinExistence type="predicted"/>
<accession>A0A6C0B575</accession>
<reference evidence="1" key="1">
    <citation type="journal article" date="2020" name="Nature">
        <title>Giant virus diversity and host interactions through global metagenomics.</title>
        <authorList>
            <person name="Schulz F."/>
            <person name="Roux S."/>
            <person name="Paez-Espino D."/>
            <person name="Jungbluth S."/>
            <person name="Walsh D.A."/>
            <person name="Denef V.J."/>
            <person name="McMahon K.D."/>
            <person name="Konstantinidis K.T."/>
            <person name="Eloe-Fadrosh E.A."/>
            <person name="Kyrpides N.C."/>
            <person name="Woyke T."/>
        </authorList>
    </citation>
    <scope>NUCLEOTIDE SEQUENCE</scope>
    <source>
        <strain evidence="1">GVMAG-M-3300009422-16</strain>
    </source>
</reference>
<sequence>MKSNTLYIPLGVQCLTPKVLLNNNLRTNSYPFDWILSNPYFIYKMLYLLLEDGMDINKIVREHFFRNDQKCWHDGIEHYTIRKNGAAICNQLYNAVFPHDRYNEETINKYIRRFERLKKDILNTSQKIQFIYISQSSLNSGNFTINGKEVVQNVYENMNNINTLVKKYNKNTNIMLFDSIQNENINILSKEINIQKISAKNSWSGLADEVNKILSNTFN</sequence>
<evidence type="ECO:0000313" key="1">
    <source>
        <dbReference type="EMBL" id="QHS86623.1"/>
    </source>
</evidence>
<organism evidence="1">
    <name type="scientific">viral metagenome</name>
    <dbReference type="NCBI Taxonomy" id="1070528"/>
    <lineage>
        <taxon>unclassified sequences</taxon>
        <taxon>metagenomes</taxon>
        <taxon>organismal metagenomes</taxon>
    </lineage>
</organism>